<dbReference type="InterPro" id="IPR029752">
    <property type="entry name" value="D-isomer_DH_CS1"/>
</dbReference>
<proteinExistence type="inferred from homology"/>
<accession>A0AAW1QA41</accession>
<dbReference type="Proteomes" id="UP001489004">
    <property type="component" value="Unassembled WGS sequence"/>
</dbReference>
<dbReference type="Pfam" id="PF02826">
    <property type="entry name" value="2-Hacid_dh_C"/>
    <property type="match status" value="1"/>
</dbReference>
<dbReference type="InterPro" id="IPR006139">
    <property type="entry name" value="D-isomer_2_OHA_DH_cat_dom"/>
</dbReference>
<gene>
    <name evidence="7" type="ORF">WJX72_000901</name>
</gene>
<name>A0AAW1QA41_9CHLO</name>
<dbReference type="InterPro" id="IPR006140">
    <property type="entry name" value="D-isomer_DH_NAD-bd"/>
</dbReference>
<dbReference type="CDD" id="cd12183">
    <property type="entry name" value="LDH_like_2"/>
    <property type="match status" value="1"/>
</dbReference>
<evidence type="ECO:0000259" key="6">
    <source>
        <dbReference type="Pfam" id="PF02826"/>
    </source>
</evidence>
<evidence type="ECO:0000256" key="3">
    <source>
        <dbReference type="ARBA" id="ARBA00023027"/>
    </source>
</evidence>
<sequence length="317" mass="34732">MRAAFPDSNFLEAQLDPDTAVLAKGYDVVCTFVNDSCNAETIRILGKSGVKLLALRCAGYDSVDLEAAAEAGIKVVRVPRYSPESVAEYAVALLLALNRHMCHTFNRVRDGNYTLSGLIGFEIHGKTAGVVGTGGIGKALARILLGFGCKVLAHDIYPDKELQSLGVTYLPLEEMLPQCDIISLHCPLNKATHHMMNKERIALLKRGVTIINTSRGGLVETDAMVDALESGHVGHLGMDCYEGEGQLFYHDWTSMSTPTRLKAWDSHFQRLRNLPNVIITPHTAFLTEEALHNIAATTINNIREWADGKPLTNQVLH</sequence>
<keyword evidence="8" id="KW-1185">Reference proteome</keyword>
<comment type="similarity">
    <text evidence="1 4">Belongs to the D-isomer specific 2-hydroxyacid dehydrogenase family.</text>
</comment>
<evidence type="ECO:0000256" key="1">
    <source>
        <dbReference type="ARBA" id="ARBA00005854"/>
    </source>
</evidence>
<dbReference type="PANTHER" id="PTHR43026:SF1">
    <property type="entry name" value="2-HYDROXYACID DEHYDROGENASE HOMOLOG 1-RELATED"/>
    <property type="match status" value="1"/>
</dbReference>
<evidence type="ECO:0000259" key="5">
    <source>
        <dbReference type="Pfam" id="PF00389"/>
    </source>
</evidence>
<dbReference type="SUPFAM" id="SSF51735">
    <property type="entry name" value="NAD(P)-binding Rossmann-fold domains"/>
    <property type="match status" value="1"/>
</dbReference>
<protein>
    <recommendedName>
        <fullName evidence="9">D-lactate dehydrogenase</fullName>
    </recommendedName>
</protein>
<evidence type="ECO:0000313" key="8">
    <source>
        <dbReference type="Proteomes" id="UP001489004"/>
    </source>
</evidence>
<dbReference type="GO" id="GO:0051287">
    <property type="term" value="F:NAD binding"/>
    <property type="evidence" value="ECO:0007669"/>
    <property type="project" value="InterPro"/>
</dbReference>
<dbReference type="PROSITE" id="PS00065">
    <property type="entry name" value="D_2_HYDROXYACID_DH_1"/>
    <property type="match status" value="1"/>
</dbReference>
<dbReference type="SUPFAM" id="SSF52283">
    <property type="entry name" value="Formate/glycerate dehydrogenase catalytic domain-like"/>
    <property type="match status" value="1"/>
</dbReference>
<dbReference type="PROSITE" id="PS00670">
    <property type="entry name" value="D_2_HYDROXYACID_DH_2"/>
    <property type="match status" value="1"/>
</dbReference>
<dbReference type="InterPro" id="IPR036291">
    <property type="entry name" value="NAD(P)-bd_dom_sf"/>
</dbReference>
<evidence type="ECO:0000256" key="2">
    <source>
        <dbReference type="ARBA" id="ARBA00023002"/>
    </source>
</evidence>
<reference evidence="7 8" key="1">
    <citation type="journal article" date="2024" name="Nat. Commun.">
        <title>Phylogenomics reveals the evolutionary origins of lichenization in chlorophyte algae.</title>
        <authorList>
            <person name="Puginier C."/>
            <person name="Libourel C."/>
            <person name="Otte J."/>
            <person name="Skaloud P."/>
            <person name="Haon M."/>
            <person name="Grisel S."/>
            <person name="Petersen M."/>
            <person name="Berrin J.G."/>
            <person name="Delaux P.M."/>
            <person name="Dal Grande F."/>
            <person name="Keller J."/>
        </authorList>
    </citation>
    <scope>NUCLEOTIDE SEQUENCE [LARGE SCALE GENOMIC DNA]</scope>
    <source>
        <strain evidence="7 8">SAG 2043</strain>
    </source>
</reference>
<feature type="domain" description="D-isomer specific 2-hydroxyacid dehydrogenase catalytic" evidence="5">
    <location>
        <begin position="10"/>
        <end position="315"/>
    </location>
</feature>
<keyword evidence="3" id="KW-0520">NAD</keyword>
<comment type="caution">
    <text evidence="7">The sequence shown here is derived from an EMBL/GenBank/DDBJ whole genome shotgun (WGS) entry which is preliminary data.</text>
</comment>
<evidence type="ECO:0000256" key="4">
    <source>
        <dbReference type="RuleBase" id="RU003719"/>
    </source>
</evidence>
<feature type="domain" description="D-isomer specific 2-hydroxyacid dehydrogenase NAD-binding" evidence="6">
    <location>
        <begin position="91"/>
        <end position="284"/>
    </location>
</feature>
<dbReference type="InterPro" id="IPR058205">
    <property type="entry name" value="D-LDH-like"/>
</dbReference>
<dbReference type="InterPro" id="IPR029753">
    <property type="entry name" value="D-isomer_DH_CS"/>
</dbReference>
<dbReference type="EMBL" id="JALJOR010000004">
    <property type="protein sequence ID" value="KAK9817703.1"/>
    <property type="molecule type" value="Genomic_DNA"/>
</dbReference>
<evidence type="ECO:0000313" key="7">
    <source>
        <dbReference type="EMBL" id="KAK9817703.1"/>
    </source>
</evidence>
<dbReference type="PANTHER" id="PTHR43026">
    <property type="entry name" value="2-HYDROXYACID DEHYDROGENASE HOMOLOG 1-RELATED"/>
    <property type="match status" value="1"/>
</dbReference>
<keyword evidence="2 4" id="KW-0560">Oxidoreductase</keyword>
<evidence type="ECO:0008006" key="9">
    <source>
        <dbReference type="Google" id="ProtNLM"/>
    </source>
</evidence>
<organism evidence="7 8">
    <name type="scientific">[Myrmecia] bisecta</name>
    <dbReference type="NCBI Taxonomy" id="41462"/>
    <lineage>
        <taxon>Eukaryota</taxon>
        <taxon>Viridiplantae</taxon>
        <taxon>Chlorophyta</taxon>
        <taxon>core chlorophytes</taxon>
        <taxon>Trebouxiophyceae</taxon>
        <taxon>Trebouxiales</taxon>
        <taxon>Trebouxiaceae</taxon>
        <taxon>Myrmecia</taxon>
    </lineage>
</organism>
<dbReference type="Gene3D" id="3.40.50.720">
    <property type="entry name" value="NAD(P)-binding Rossmann-like Domain"/>
    <property type="match status" value="2"/>
</dbReference>
<dbReference type="AlphaFoldDB" id="A0AAW1QA41"/>
<dbReference type="GO" id="GO:0016616">
    <property type="term" value="F:oxidoreductase activity, acting on the CH-OH group of donors, NAD or NADP as acceptor"/>
    <property type="evidence" value="ECO:0007669"/>
    <property type="project" value="InterPro"/>
</dbReference>
<dbReference type="Pfam" id="PF00389">
    <property type="entry name" value="2-Hacid_dh"/>
    <property type="match status" value="1"/>
</dbReference>